<proteinExistence type="predicted"/>
<name>A0AAV2CFJ9_9ROSI</name>
<feature type="region of interest" description="Disordered" evidence="1">
    <location>
        <begin position="1"/>
        <end position="49"/>
    </location>
</feature>
<dbReference type="AlphaFoldDB" id="A0AAV2CFJ9"/>
<evidence type="ECO:0000313" key="3">
    <source>
        <dbReference type="Proteomes" id="UP001497516"/>
    </source>
</evidence>
<accession>A0AAV2CFJ9</accession>
<gene>
    <name evidence="2" type="ORF">LTRI10_LOCUS2319</name>
</gene>
<dbReference type="Proteomes" id="UP001497516">
    <property type="component" value="Chromosome 1"/>
</dbReference>
<evidence type="ECO:0000256" key="1">
    <source>
        <dbReference type="SAM" id="MobiDB-lite"/>
    </source>
</evidence>
<feature type="compositionally biased region" description="Low complexity" evidence="1">
    <location>
        <begin position="14"/>
        <end position="23"/>
    </location>
</feature>
<keyword evidence="3" id="KW-1185">Reference proteome</keyword>
<sequence length="109" mass="11628">MVDGARHPRRSSPTTLTGLTTHGVLAEGSHRSRRPRRSPVSPPWCSSSTTLTGLTPLGAHHHRRSLVSLPTKLTTLGAHDAHAFTHSVLLPYVAPLLSHGLSHSVSVTP</sequence>
<protein>
    <submittedName>
        <fullName evidence="2">Uncharacterized protein</fullName>
    </submittedName>
</protein>
<dbReference type="EMBL" id="OZ034813">
    <property type="protein sequence ID" value="CAL1354515.1"/>
    <property type="molecule type" value="Genomic_DNA"/>
</dbReference>
<evidence type="ECO:0000313" key="2">
    <source>
        <dbReference type="EMBL" id="CAL1354515.1"/>
    </source>
</evidence>
<organism evidence="2 3">
    <name type="scientific">Linum trigynum</name>
    <dbReference type="NCBI Taxonomy" id="586398"/>
    <lineage>
        <taxon>Eukaryota</taxon>
        <taxon>Viridiplantae</taxon>
        <taxon>Streptophyta</taxon>
        <taxon>Embryophyta</taxon>
        <taxon>Tracheophyta</taxon>
        <taxon>Spermatophyta</taxon>
        <taxon>Magnoliopsida</taxon>
        <taxon>eudicotyledons</taxon>
        <taxon>Gunneridae</taxon>
        <taxon>Pentapetalae</taxon>
        <taxon>rosids</taxon>
        <taxon>fabids</taxon>
        <taxon>Malpighiales</taxon>
        <taxon>Linaceae</taxon>
        <taxon>Linum</taxon>
    </lineage>
</organism>
<reference evidence="2 3" key="1">
    <citation type="submission" date="2024-04" db="EMBL/GenBank/DDBJ databases">
        <authorList>
            <person name="Fracassetti M."/>
        </authorList>
    </citation>
    <scope>NUCLEOTIDE SEQUENCE [LARGE SCALE GENOMIC DNA]</scope>
</reference>